<feature type="domain" description="Flagellar hook-associated protein 2 C-terminal" evidence="7">
    <location>
        <begin position="230"/>
        <end position="454"/>
    </location>
</feature>
<dbReference type="GO" id="GO:0009424">
    <property type="term" value="C:bacterial-type flagellum hook"/>
    <property type="evidence" value="ECO:0007669"/>
    <property type="project" value="UniProtKB-UniRule"/>
</dbReference>
<evidence type="ECO:0000256" key="5">
    <source>
        <dbReference type="RuleBase" id="RU362066"/>
    </source>
</evidence>
<keyword evidence="8" id="KW-0969">Cilium</keyword>
<dbReference type="EMBL" id="CP032419">
    <property type="protein sequence ID" value="AYC32518.1"/>
    <property type="molecule type" value="Genomic_DNA"/>
</dbReference>
<protein>
    <recommendedName>
        <fullName evidence="5">Flagellar hook-associated protein 2</fullName>
        <shortName evidence="5">HAP2</shortName>
    </recommendedName>
    <alternativeName>
        <fullName evidence="5">Flagellar cap protein</fullName>
    </alternativeName>
</protein>
<organism evidence="8 9">
    <name type="scientific">Pseudomonas cavernae</name>
    <dbReference type="NCBI Taxonomy" id="2320867"/>
    <lineage>
        <taxon>Bacteria</taxon>
        <taxon>Pseudomonadati</taxon>
        <taxon>Pseudomonadota</taxon>
        <taxon>Gammaproteobacteria</taxon>
        <taxon>Pseudomonadales</taxon>
        <taxon>Pseudomonadaceae</taxon>
        <taxon>Pseudomonas</taxon>
    </lineage>
</organism>
<dbReference type="InterPro" id="IPR010810">
    <property type="entry name" value="Flagellin_hook_IN_motif"/>
</dbReference>
<dbReference type="AlphaFoldDB" id="A0A385Z480"/>
<evidence type="ECO:0000313" key="8">
    <source>
        <dbReference type="EMBL" id="AYC32518.1"/>
    </source>
</evidence>
<dbReference type="GO" id="GO:0007155">
    <property type="term" value="P:cell adhesion"/>
    <property type="evidence" value="ECO:0007669"/>
    <property type="project" value="InterPro"/>
</dbReference>
<dbReference type="GO" id="GO:0071973">
    <property type="term" value="P:bacterial-type flagellum-dependent cell motility"/>
    <property type="evidence" value="ECO:0007669"/>
    <property type="project" value="TreeGrafter"/>
</dbReference>
<proteinExistence type="inferred from homology"/>
<keyword evidence="5" id="KW-0964">Secreted</keyword>
<reference evidence="9" key="1">
    <citation type="submission" date="2018-09" db="EMBL/GenBank/DDBJ databases">
        <authorList>
            <person name="Zhu H."/>
        </authorList>
    </citation>
    <scope>NUCLEOTIDE SEQUENCE [LARGE SCALE GENOMIC DNA]</scope>
    <source>
        <strain evidence="9">K2W31S-8</strain>
    </source>
</reference>
<dbReference type="Pfam" id="PF07195">
    <property type="entry name" value="FliD_C"/>
    <property type="match status" value="1"/>
</dbReference>
<dbReference type="Pfam" id="PF02465">
    <property type="entry name" value="FliD_N"/>
    <property type="match status" value="1"/>
</dbReference>
<gene>
    <name evidence="8" type="ORF">D3880_09060</name>
</gene>
<evidence type="ECO:0000313" key="9">
    <source>
        <dbReference type="Proteomes" id="UP000265560"/>
    </source>
</evidence>
<dbReference type="GO" id="GO:0009421">
    <property type="term" value="C:bacterial-type flagellum filament cap"/>
    <property type="evidence" value="ECO:0007669"/>
    <property type="project" value="InterPro"/>
</dbReference>
<evidence type="ECO:0000256" key="1">
    <source>
        <dbReference type="ARBA" id="ARBA00009764"/>
    </source>
</evidence>
<dbReference type="OrthoDB" id="9810816at2"/>
<dbReference type="InterPro" id="IPR040026">
    <property type="entry name" value="FliD"/>
</dbReference>
<evidence type="ECO:0000256" key="3">
    <source>
        <dbReference type="ARBA" id="ARBA00023054"/>
    </source>
</evidence>
<comment type="similarity">
    <text evidence="1 5">Belongs to the FliD family.</text>
</comment>
<keyword evidence="8" id="KW-0966">Cell projection</keyword>
<keyword evidence="9" id="KW-1185">Reference proteome</keyword>
<sequence length="473" mass="48518">MAGISGLGSGIDINSIVSALVNADRAPKDAQLARLEKATTTKFSALGQLKGSLSDFQTALKDLNKTSLFENRSATSSDTSLLTATASTAALAGSYSLKVSQLAGGSKVASAALASDFTVPPNADADGIAGTLTVKVGAADPGTQVEIAEGATLAQVRDALNTKLKDQGVTANLVTNPSDGKTRLVLSSSKSGAGNDVQLTSADPDLAALTIGSGTLDSANAASSGVIEAARNAKFSIDGLALESASNSVTGAIPEVTLELKAANADKALTLTVDQDKSGVKANIKKFVDAYNKLVSTTNQLTTVVAVGDGKAPVVGGLVGDATVRTLLGGIRNELVAPADQAGVRVLADLGISTQKDGTLKIDDTKLDKALKENFDAVAGFFTGDQGLMNRLNNRVDGYIQTGGILQQRMDGLQSTLKSVDKQKEALELRVAQVQQRLFKQFNAMDSLVGSLNQTADRLTQALSSLPGVVPQD</sequence>
<dbReference type="Proteomes" id="UP000265560">
    <property type="component" value="Chromosome"/>
</dbReference>
<feature type="coiled-coil region" evidence="5">
    <location>
        <begin position="410"/>
        <end position="437"/>
    </location>
</feature>
<evidence type="ECO:0000256" key="2">
    <source>
        <dbReference type="ARBA" id="ARBA00011255"/>
    </source>
</evidence>
<evidence type="ECO:0000256" key="4">
    <source>
        <dbReference type="ARBA" id="ARBA00023143"/>
    </source>
</evidence>
<keyword evidence="3 5" id="KW-0175">Coiled coil</keyword>
<keyword evidence="4 5" id="KW-0975">Bacterial flagellum</keyword>
<dbReference type="GO" id="GO:0005576">
    <property type="term" value="C:extracellular region"/>
    <property type="evidence" value="ECO:0007669"/>
    <property type="project" value="UniProtKB-SubCell"/>
</dbReference>
<dbReference type="KEGG" id="pcav:D3880_09060"/>
<name>A0A385Z480_9PSED</name>
<dbReference type="RefSeq" id="WP_119893139.1">
    <property type="nucleotide sequence ID" value="NZ_CP032419.1"/>
</dbReference>
<comment type="subcellular location">
    <subcellularLocation>
        <location evidence="5">Secreted</location>
    </subcellularLocation>
    <subcellularLocation>
        <location evidence="5">Bacterial flagellum</location>
    </subcellularLocation>
</comment>
<comment type="function">
    <text evidence="5">Required for morphogenesis and for the elongation of the flagellar filament by facilitating polymerization of the flagellin monomers at the tip of growing filament. Forms a capping structure, which prevents flagellin subunits (transported through the central channel of the flagellum) from leaking out without polymerization at the distal end.</text>
</comment>
<evidence type="ECO:0000259" key="7">
    <source>
        <dbReference type="Pfam" id="PF07195"/>
    </source>
</evidence>
<comment type="subunit">
    <text evidence="2 5">Homopentamer.</text>
</comment>
<dbReference type="InterPro" id="IPR010809">
    <property type="entry name" value="FliD_C"/>
</dbReference>
<dbReference type="InterPro" id="IPR003481">
    <property type="entry name" value="FliD_N"/>
</dbReference>
<dbReference type="Pfam" id="PF07196">
    <property type="entry name" value="Flagellin_IN"/>
    <property type="match status" value="1"/>
</dbReference>
<evidence type="ECO:0000259" key="6">
    <source>
        <dbReference type="Pfam" id="PF02465"/>
    </source>
</evidence>
<accession>A0A385Z480</accession>
<dbReference type="PANTHER" id="PTHR30288:SF0">
    <property type="entry name" value="FLAGELLAR HOOK-ASSOCIATED PROTEIN 2"/>
    <property type="match status" value="1"/>
</dbReference>
<feature type="domain" description="Flagellar hook-associated protein 2 N-terminal" evidence="6">
    <location>
        <begin position="9"/>
        <end position="103"/>
    </location>
</feature>
<keyword evidence="8" id="KW-0282">Flagellum</keyword>
<dbReference type="PANTHER" id="PTHR30288">
    <property type="entry name" value="FLAGELLAR CAP/ASSEMBLY PROTEIN FLID"/>
    <property type="match status" value="1"/>
</dbReference>